<dbReference type="eggNOG" id="COG5465">
    <property type="taxonomic scope" value="Bacteria"/>
</dbReference>
<sequence length="167" mass="18975">MTAILMEAEYVDSNPLDLVEQVADLRNWVCERSHDQELNLALSGEWRDYHVSLNWRDDISGLHMACSLDLRVSPDKRGAVREVMGLVNEQLWSGHFDMWLEDGTVLFRDSLLLCGGATATPEQCETLLRLALEACERFFPAFQYVIWAGKEPREAVEACLFETHGTA</sequence>
<dbReference type="AlphaFoldDB" id="A0A081BD40"/>
<protein>
    <submittedName>
        <fullName evidence="1">Conserved protein</fullName>
    </submittedName>
</protein>
<reference evidence="1 2" key="1">
    <citation type="submission" date="2014-07" db="EMBL/GenBank/DDBJ databases">
        <title>Tepidicaulis marinum gen. nov., sp. nov., a novel marine bacterium denitrifying nitrate to nitrous oxide strictly under microaerobic conditions.</title>
        <authorList>
            <person name="Takeuchi M."/>
            <person name="Yamagishi T."/>
            <person name="Kamagata Y."/>
            <person name="Oshima K."/>
            <person name="Hattori M."/>
            <person name="Katayama T."/>
            <person name="Hanada S."/>
            <person name="Tamaki H."/>
            <person name="Marumo K."/>
            <person name="Maeda H."/>
            <person name="Nedachi M."/>
            <person name="Iwasaki W."/>
            <person name="Suwa Y."/>
            <person name="Sakata S."/>
        </authorList>
    </citation>
    <scope>NUCLEOTIDE SEQUENCE [LARGE SCALE GENOMIC DNA]</scope>
    <source>
        <strain evidence="1 2">MA2</strain>
    </source>
</reference>
<name>A0A081BD40_9HYPH</name>
<evidence type="ECO:0000313" key="1">
    <source>
        <dbReference type="EMBL" id="GAK45958.1"/>
    </source>
</evidence>
<accession>A0A081BD40</accession>
<comment type="caution">
    <text evidence="1">The sequence shown here is derived from an EMBL/GenBank/DDBJ whole genome shotgun (WGS) entry which is preliminary data.</text>
</comment>
<dbReference type="Proteomes" id="UP000028702">
    <property type="component" value="Unassembled WGS sequence"/>
</dbReference>
<gene>
    <name evidence="1" type="ORF">M2A_2457</name>
</gene>
<keyword evidence="2" id="KW-1185">Reference proteome</keyword>
<organism evidence="1 2">
    <name type="scientific">Tepidicaulis marinus</name>
    <dbReference type="NCBI Taxonomy" id="1333998"/>
    <lineage>
        <taxon>Bacteria</taxon>
        <taxon>Pseudomonadati</taxon>
        <taxon>Pseudomonadota</taxon>
        <taxon>Alphaproteobacteria</taxon>
        <taxon>Hyphomicrobiales</taxon>
        <taxon>Parvibaculaceae</taxon>
        <taxon>Tepidicaulis</taxon>
    </lineage>
</organism>
<dbReference type="InterPro" id="IPR019660">
    <property type="entry name" value="Put_sensory_transdc_reg_YbjN"/>
</dbReference>
<proteinExistence type="predicted"/>
<dbReference type="STRING" id="1333998.M2A_2457"/>
<evidence type="ECO:0000313" key="2">
    <source>
        <dbReference type="Proteomes" id="UP000028702"/>
    </source>
</evidence>
<dbReference type="Pfam" id="PF10722">
    <property type="entry name" value="YbjN"/>
    <property type="match status" value="1"/>
</dbReference>
<dbReference type="RefSeq" id="WP_045447920.1">
    <property type="nucleotide sequence ID" value="NZ_BBIO01000013.1"/>
</dbReference>
<dbReference type="CDD" id="cd17033">
    <property type="entry name" value="DR1245-like"/>
    <property type="match status" value="1"/>
</dbReference>
<dbReference type="EMBL" id="BBIO01000013">
    <property type="protein sequence ID" value="GAK45958.1"/>
    <property type="molecule type" value="Genomic_DNA"/>
</dbReference>